<dbReference type="EMBL" id="CP031092">
    <property type="protein sequence ID" value="AXF55228.1"/>
    <property type="molecule type" value="Genomic_DNA"/>
</dbReference>
<reference evidence="1 2" key="1">
    <citation type="journal article" date="2018" name="J. Microbiol.">
        <title>Salicibibacter kimchii gen. nov., sp. nov., a moderately halophilic and alkalitolerant bacterium in the family Bacillaceae, isolated from kimchi.</title>
        <authorList>
            <person name="Jang J.Y."/>
            <person name="Oh Y.J."/>
            <person name="Lim S.K."/>
            <person name="Park H.K."/>
            <person name="Lee C."/>
            <person name="Kim J.Y."/>
            <person name="Lee M.A."/>
            <person name="Choi H.J."/>
        </authorList>
    </citation>
    <scope>NUCLEOTIDE SEQUENCE [LARGE SCALE GENOMIC DNA]</scope>
    <source>
        <strain evidence="1 2">NKC1-1</strain>
    </source>
</reference>
<name>A0A345BW97_9BACI</name>
<gene>
    <name evidence="1" type="ORF">DT065_03800</name>
</gene>
<dbReference type="AlphaFoldDB" id="A0A345BW97"/>
<protein>
    <submittedName>
        <fullName evidence="1">Uncharacterized protein</fullName>
    </submittedName>
</protein>
<evidence type="ECO:0000313" key="1">
    <source>
        <dbReference type="EMBL" id="AXF55228.1"/>
    </source>
</evidence>
<dbReference type="KEGG" id="rue:DT065_03800"/>
<keyword evidence="2" id="KW-1185">Reference proteome</keyword>
<sequence>MIYAGKGTVRRSPTSQAPIHVALTSHVKPNIPRSSFVPPYVLANIRLYPYSKFSLCKQHLSAYNAQTKTTETGNHNEANDYIGG</sequence>
<organism evidence="1 2">
    <name type="scientific">Salicibibacter kimchii</name>
    <dbReference type="NCBI Taxonomy" id="2099786"/>
    <lineage>
        <taxon>Bacteria</taxon>
        <taxon>Bacillati</taxon>
        <taxon>Bacillota</taxon>
        <taxon>Bacilli</taxon>
        <taxon>Bacillales</taxon>
        <taxon>Bacillaceae</taxon>
        <taxon>Salicibibacter</taxon>
    </lineage>
</organism>
<accession>A0A345BW97</accession>
<evidence type="ECO:0000313" key="2">
    <source>
        <dbReference type="Proteomes" id="UP000252100"/>
    </source>
</evidence>
<proteinExistence type="predicted"/>
<dbReference type="Proteomes" id="UP000252100">
    <property type="component" value="Chromosome"/>
</dbReference>